<dbReference type="InterPro" id="IPR011600">
    <property type="entry name" value="Pept_C14_caspase"/>
</dbReference>
<dbReference type="InterPro" id="IPR033139">
    <property type="entry name" value="Caspase_cys_AS"/>
</dbReference>
<dbReference type="Pfam" id="PF00656">
    <property type="entry name" value="Peptidase_C14"/>
    <property type="match status" value="1"/>
</dbReference>
<dbReference type="PANTHER" id="PTHR10454:SF210">
    <property type="entry name" value="CASPASE-2"/>
    <property type="match status" value="1"/>
</dbReference>
<dbReference type="PRINTS" id="PR00376">
    <property type="entry name" value="IL1BCENZYME"/>
</dbReference>
<feature type="active site" evidence="2">
    <location>
        <position position="195"/>
    </location>
</feature>
<evidence type="ECO:0000256" key="1">
    <source>
        <dbReference type="ARBA" id="ARBA00010134"/>
    </source>
</evidence>
<dbReference type="CDD" id="cd00032">
    <property type="entry name" value="CASc"/>
    <property type="match status" value="1"/>
</dbReference>
<dbReference type="Proteomes" id="UP000887567">
    <property type="component" value="Unplaced"/>
</dbReference>
<dbReference type="GO" id="GO:0006508">
    <property type="term" value="P:proteolysis"/>
    <property type="evidence" value="ECO:0007669"/>
    <property type="project" value="InterPro"/>
</dbReference>
<accession>A0A913XIS4</accession>
<evidence type="ECO:0000256" key="2">
    <source>
        <dbReference type="PIRSR" id="PIRSR038001-1"/>
    </source>
</evidence>
<reference evidence="7" key="1">
    <citation type="submission" date="2022-11" db="UniProtKB">
        <authorList>
            <consortium name="EnsemblMetazoa"/>
        </authorList>
    </citation>
    <scope>IDENTIFICATION</scope>
</reference>
<dbReference type="PANTHER" id="PTHR10454">
    <property type="entry name" value="CASPASE"/>
    <property type="match status" value="1"/>
</dbReference>
<dbReference type="AlphaFoldDB" id="A0A913XIS4"/>
<organism evidence="7 8">
    <name type="scientific">Exaiptasia diaphana</name>
    <name type="common">Tropical sea anemone</name>
    <name type="synonym">Aiptasia pulchella</name>
    <dbReference type="NCBI Taxonomy" id="2652724"/>
    <lineage>
        <taxon>Eukaryota</taxon>
        <taxon>Metazoa</taxon>
        <taxon>Cnidaria</taxon>
        <taxon>Anthozoa</taxon>
        <taxon>Hexacorallia</taxon>
        <taxon>Actiniaria</taxon>
        <taxon>Aiptasiidae</taxon>
        <taxon>Exaiptasia</taxon>
    </lineage>
</organism>
<dbReference type="PROSITE" id="PS50207">
    <property type="entry name" value="CASPASE_P10"/>
    <property type="match status" value="1"/>
</dbReference>
<evidence type="ECO:0000313" key="8">
    <source>
        <dbReference type="Proteomes" id="UP000887567"/>
    </source>
</evidence>
<dbReference type="PROSITE" id="PS50208">
    <property type="entry name" value="CASPASE_P20"/>
    <property type="match status" value="1"/>
</dbReference>
<evidence type="ECO:0000259" key="6">
    <source>
        <dbReference type="PROSITE" id="PS50208"/>
    </source>
</evidence>
<evidence type="ECO:0000259" key="5">
    <source>
        <dbReference type="PROSITE" id="PS50207"/>
    </source>
</evidence>
<proteinExistence type="inferred from homology"/>
<keyword evidence="8" id="KW-1185">Reference proteome</keyword>
<name>A0A913XIS4_EXADI</name>
<dbReference type="GeneID" id="110243314"/>
<dbReference type="GO" id="GO:0004197">
    <property type="term" value="F:cysteine-type endopeptidase activity"/>
    <property type="evidence" value="ECO:0007669"/>
    <property type="project" value="InterPro"/>
</dbReference>
<dbReference type="PIRSF" id="PIRSF038001">
    <property type="entry name" value="Caspase_ICE"/>
    <property type="match status" value="1"/>
</dbReference>
<protein>
    <recommendedName>
        <fullName evidence="9">Caspase-3</fullName>
    </recommendedName>
</protein>
<dbReference type="InterPro" id="IPR001309">
    <property type="entry name" value="Pept_C14_p20"/>
</dbReference>
<dbReference type="PROSITE" id="PS01122">
    <property type="entry name" value="CASPASE_CYS"/>
    <property type="match status" value="1"/>
</dbReference>
<dbReference type="FunFam" id="3.40.50.1460:FF:000024">
    <property type="entry name" value="Caspase 21"/>
    <property type="match status" value="1"/>
</dbReference>
<dbReference type="OrthoDB" id="6022486at2759"/>
<feature type="region of interest" description="Disordered" evidence="4">
    <location>
        <begin position="27"/>
        <end position="52"/>
    </location>
</feature>
<dbReference type="OMA" id="ENTGMNV"/>
<dbReference type="InterPro" id="IPR029030">
    <property type="entry name" value="Caspase-like_dom_sf"/>
</dbReference>
<dbReference type="InterPro" id="IPR015917">
    <property type="entry name" value="Pept_C14A"/>
</dbReference>
<dbReference type="SMART" id="SM00115">
    <property type="entry name" value="CASc"/>
    <property type="match status" value="1"/>
</dbReference>
<evidence type="ECO:0008006" key="9">
    <source>
        <dbReference type="Google" id="ProtNLM"/>
    </source>
</evidence>
<comment type="similarity">
    <text evidence="1 3">Belongs to the peptidase C14A family.</text>
</comment>
<dbReference type="EnsemblMetazoa" id="XM_021049402.2">
    <property type="protein sequence ID" value="XP_020905061.1"/>
    <property type="gene ID" value="LOC110243314"/>
</dbReference>
<evidence type="ECO:0000256" key="4">
    <source>
        <dbReference type="SAM" id="MobiDB-lite"/>
    </source>
</evidence>
<dbReference type="Gene3D" id="3.40.50.1460">
    <property type="match status" value="1"/>
</dbReference>
<sequence>MASKFNIDIKGCSGTVVVGDSSSLTIHQKRGETTVETSSSTPSQETSHVSVGVQESNQTQYIDTETSDFIKTIKSGYVLIINNQTFHLRSDVERKGSEQDVKNLKSMFDDFGLHPVKVVQDLTSTQIQELLVETSEKDFSKYDCFICIILSHGSSDGIYGVDEGVIQIEALTSKFRRSPCPSLANKPKIFFIQACRGSQQDIAPIESDSEPVPMHYSGLPSDADFLICYASSPGYQSYRNPEKGSWFIRSIVDVFQKYADKEHIMDMMIRVNNRVSAYFSSQGHKQMPSEVCMLTKKFYFKPPQ</sequence>
<dbReference type="InterPro" id="IPR002138">
    <property type="entry name" value="Pept_C14_p10"/>
</dbReference>
<dbReference type="KEGG" id="epa:110243314"/>
<dbReference type="SUPFAM" id="SSF52129">
    <property type="entry name" value="Caspase-like"/>
    <property type="match status" value="1"/>
</dbReference>
<dbReference type="RefSeq" id="XP_020905061.1">
    <property type="nucleotide sequence ID" value="XM_021049402.2"/>
</dbReference>
<dbReference type="InterPro" id="IPR002398">
    <property type="entry name" value="Pept_C14"/>
</dbReference>
<feature type="domain" description="Caspase family p10" evidence="5">
    <location>
        <begin position="219"/>
        <end position="302"/>
    </location>
</feature>
<feature type="active site" evidence="2">
    <location>
        <position position="152"/>
    </location>
</feature>
<evidence type="ECO:0000256" key="3">
    <source>
        <dbReference type="RuleBase" id="RU003971"/>
    </source>
</evidence>
<evidence type="ECO:0000313" key="7">
    <source>
        <dbReference type="EnsemblMetazoa" id="XP_020905061.1"/>
    </source>
</evidence>
<feature type="compositionally biased region" description="Low complexity" evidence="4">
    <location>
        <begin position="34"/>
        <end position="47"/>
    </location>
</feature>
<feature type="domain" description="Caspase family p20" evidence="6">
    <location>
        <begin position="74"/>
        <end position="199"/>
    </location>
</feature>